<dbReference type="Gene3D" id="3.30.1370.10">
    <property type="entry name" value="K Homology domain, type 1"/>
    <property type="match status" value="2"/>
</dbReference>
<evidence type="ECO:0000313" key="5">
    <source>
        <dbReference type="EMBL" id="CAK0825699.1"/>
    </source>
</evidence>
<evidence type="ECO:0000256" key="2">
    <source>
        <dbReference type="PROSITE-ProRule" id="PRU00117"/>
    </source>
</evidence>
<feature type="domain" description="K Homology" evidence="4">
    <location>
        <begin position="361"/>
        <end position="431"/>
    </location>
</feature>
<evidence type="ECO:0000259" key="4">
    <source>
        <dbReference type="SMART" id="SM00322"/>
    </source>
</evidence>
<proteinExistence type="predicted"/>
<dbReference type="PANTHER" id="PTHR10288">
    <property type="entry name" value="KH DOMAIN CONTAINING RNA BINDING PROTEIN"/>
    <property type="match status" value="1"/>
</dbReference>
<dbReference type="CDD" id="cd00105">
    <property type="entry name" value="KH-I"/>
    <property type="match status" value="1"/>
</dbReference>
<dbReference type="SMART" id="SM00322">
    <property type="entry name" value="KH"/>
    <property type="match status" value="2"/>
</dbReference>
<dbReference type="Pfam" id="PF00013">
    <property type="entry name" value="KH_1"/>
    <property type="match status" value="2"/>
</dbReference>
<dbReference type="Proteomes" id="UP001189429">
    <property type="component" value="Unassembled WGS sequence"/>
</dbReference>
<keyword evidence="6" id="KW-1185">Reference proteome</keyword>
<gene>
    <name evidence="5" type="ORF">PCOR1329_LOCUS25759</name>
</gene>
<feature type="compositionally biased region" description="Basic and acidic residues" evidence="3">
    <location>
        <begin position="114"/>
        <end position="127"/>
    </location>
</feature>
<sequence length="554" mass="59271">MAGEEPDMDRLMREIEERLVQAIDLEDARPGQAARSPAHGAAATLTATDWEAPSELPPTQSALPADAANDGTSPPVSASAPDSFIAPDPKDLHGVRPFTSEGQQEVAAESTDSSSRRADHRAADRQHLASPPGLDGAAALQPPRQTRQPEYAWSPAGLLSAPGPRHPFSYPGRHPQQPHLVLPSACHWSFGEQAGAPTAPAQPSHSGAPLPLATHHQTDARVQQAFGGAAPPGLAAEYSVARQAAPGPGCRAPPPGCFVWRRPGSEQAWQDGGAPRTRGPCFLKLLVQRYRAGAVIGPNGLEIQRMQQRTGCEITVSRADDTFPGTDCRMLVASGTEEDVGRFLEMQIEFLARQSRTDTDNIVTLNVVIPSSSASALIGRGGKVMQEMTSRTSCAFSITERVKQLQERILTAKGLPSNLLVAMREISRTLQHDSNISSHADLLQYDVDIEPGAWYRGRAEPRDPQMILVHPEDAGALTKHELLEYLRSAAPMGILIENGLMGKSRNVVKSKCVADIHGCVQQTWDVRAGQGPGRGPICIVPPVGLPLAPGLVIR</sequence>
<feature type="region of interest" description="Disordered" evidence="3">
    <location>
        <begin position="192"/>
        <end position="212"/>
    </location>
</feature>
<name>A0ABN9S1T9_9DINO</name>
<organism evidence="5 6">
    <name type="scientific">Prorocentrum cordatum</name>
    <dbReference type="NCBI Taxonomy" id="2364126"/>
    <lineage>
        <taxon>Eukaryota</taxon>
        <taxon>Sar</taxon>
        <taxon>Alveolata</taxon>
        <taxon>Dinophyceae</taxon>
        <taxon>Prorocentrales</taxon>
        <taxon>Prorocentraceae</taxon>
        <taxon>Prorocentrum</taxon>
    </lineage>
</organism>
<dbReference type="InterPro" id="IPR004087">
    <property type="entry name" value="KH_dom"/>
</dbReference>
<accession>A0ABN9S1T9</accession>
<dbReference type="InterPro" id="IPR004088">
    <property type="entry name" value="KH_dom_type_1"/>
</dbReference>
<comment type="caution">
    <text evidence="5">The sequence shown here is derived from an EMBL/GenBank/DDBJ whole genome shotgun (WGS) entry which is preliminary data.</text>
</comment>
<feature type="region of interest" description="Disordered" evidence="3">
    <location>
        <begin position="26"/>
        <end position="149"/>
    </location>
</feature>
<keyword evidence="2" id="KW-0694">RNA-binding</keyword>
<dbReference type="PROSITE" id="PS50084">
    <property type="entry name" value="KH_TYPE_1"/>
    <property type="match status" value="2"/>
</dbReference>
<evidence type="ECO:0000256" key="1">
    <source>
        <dbReference type="ARBA" id="ARBA00022737"/>
    </source>
</evidence>
<keyword evidence="1" id="KW-0677">Repeat</keyword>
<reference evidence="5" key="1">
    <citation type="submission" date="2023-10" db="EMBL/GenBank/DDBJ databases">
        <authorList>
            <person name="Chen Y."/>
            <person name="Shah S."/>
            <person name="Dougan E. K."/>
            <person name="Thang M."/>
            <person name="Chan C."/>
        </authorList>
    </citation>
    <scope>NUCLEOTIDE SEQUENCE [LARGE SCALE GENOMIC DNA]</scope>
</reference>
<protein>
    <recommendedName>
        <fullName evidence="4">K Homology domain-containing protein</fullName>
    </recommendedName>
</protein>
<evidence type="ECO:0000256" key="3">
    <source>
        <dbReference type="SAM" id="MobiDB-lite"/>
    </source>
</evidence>
<dbReference type="InterPro" id="IPR036612">
    <property type="entry name" value="KH_dom_type_1_sf"/>
</dbReference>
<dbReference type="EMBL" id="CAUYUJ010009036">
    <property type="protein sequence ID" value="CAK0825699.1"/>
    <property type="molecule type" value="Genomic_DNA"/>
</dbReference>
<feature type="domain" description="K Homology" evidence="4">
    <location>
        <begin position="279"/>
        <end position="352"/>
    </location>
</feature>
<dbReference type="SUPFAM" id="SSF54791">
    <property type="entry name" value="Eukaryotic type KH-domain (KH-domain type I)"/>
    <property type="match status" value="2"/>
</dbReference>
<evidence type="ECO:0000313" key="6">
    <source>
        <dbReference type="Proteomes" id="UP001189429"/>
    </source>
</evidence>